<proteinExistence type="predicted"/>
<dbReference type="EMBL" id="CAACVR010000020">
    <property type="protein sequence ID" value="VEU22196.1"/>
    <property type="molecule type" value="Genomic_DNA"/>
</dbReference>
<accession>A0A448YMT1</accession>
<feature type="domain" description="DUF659" evidence="1">
    <location>
        <begin position="158"/>
        <end position="270"/>
    </location>
</feature>
<dbReference type="Pfam" id="PF04937">
    <property type="entry name" value="DUF659"/>
    <property type="match status" value="1"/>
</dbReference>
<keyword evidence="3" id="KW-1185">Reference proteome</keyword>
<organism evidence="2 3">
    <name type="scientific">Brettanomyces naardenensis</name>
    <name type="common">Yeast</name>
    <dbReference type="NCBI Taxonomy" id="13370"/>
    <lineage>
        <taxon>Eukaryota</taxon>
        <taxon>Fungi</taxon>
        <taxon>Dikarya</taxon>
        <taxon>Ascomycota</taxon>
        <taxon>Saccharomycotina</taxon>
        <taxon>Pichiomycetes</taxon>
        <taxon>Pichiales</taxon>
        <taxon>Pichiaceae</taxon>
        <taxon>Brettanomyces</taxon>
    </lineage>
</organism>
<dbReference type="Proteomes" id="UP000290900">
    <property type="component" value="Unassembled WGS sequence"/>
</dbReference>
<evidence type="ECO:0000313" key="3">
    <source>
        <dbReference type="Proteomes" id="UP000290900"/>
    </source>
</evidence>
<evidence type="ECO:0000313" key="2">
    <source>
        <dbReference type="EMBL" id="VEU22196.1"/>
    </source>
</evidence>
<dbReference type="InterPro" id="IPR007021">
    <property type="entry name" value="DUF659"/>
</dbReference>
<dbReference type="InParanoid" id="A0A448YMT1"/>
<dbReference type="STRING" id="13370.A0A448YMT1"/>
<dbReference type="OrthoDB" id="8051606at2759"/>
<protein>
    <submittedName>
        <fullName evidence="2">DEKNAAC103219</fullName>
    </submittedName>
</protein>
<name>A0A448YMT1_BRENA</name>
<gene>
    <name evidence="2" type="ORF">BRENAR_LOCUS2928</name>
</gene>
<dbReference type="GO" id="GO:0005634">
    <property type="term" value="C:nucleus"/>
    <property type="evidence" value="ECO:0007669"/>
    <property type="project" value="TreeGrafter"/>
</dbReference>
<dbReference type="AlphaFoldDB" id="A0A448YMT1"/>
<dbReference type="GO" id="GO:0006357">
    <property type="term" value="P:regulation of transcription by RNA polymerase II"/>
    <property type="evidence" value="ECO:0007669"/>
    <property type="project" value="TreeGrafter"/>
</dbReference>
<sequence>MAIREIVMIVDILRPPFGVRTRRITKLTVRAECKLCSKKVLPRPRENMLHHAYNSRLMNADADFDYFVGIQGQGNIKSFFGTAKKAKSTSEEKNLALARFFFSVGYSFLSIENMYFAKLLSTLMEGNFKPYGRRKLVNAYLPRLFSEIPPLKVDSESVITLSIDGWTKRGSESLHSISMSADGEQRLLKLIPLEEKSATADKLLKYFREVCKDIEKEHIGAVVTDGALNVKKMRECFVAMNPSVVEFTCCVYKMKKLYKGLMQLEAFKSVKKRCLSLNGSIVNSNKLSAALRRLTEQRARNGKIRSLKMFSHTRFSAVHACLSRLLLLQREIRTMANGSVARSNEDAQADASGNDVWAHLKEIVSITQPICDIIEIFGSSTMRLSACFVLMYFAEKQVPK</sequence>
<dbReference type="SUPFAM" id="SSF53098">
    <property type="entry name" value="Ribonuclease H-like"/>
    <property type="match status" value="1"/>
</dbReference>
<dbReference type="PANTHER" id="PTHR46169">
    <property type="entry name" value="DNA REPLICATION-RELATED ELEMENT FACTOR, ISOFORM A"/>
    <property type="match status" value="1"/>
</dbReference>
<evidence type="ECO:0000259" key="1">
    <source>
        <dbReference type="Pfam" id="PF04937"/>
    </source>
</evidence>
<dbReference type="PANTHER" id="PTHR46169:SF29">
    <property type="entry name" value="DNA REPLICATION-RELATED ELEMENT FACTOR, ISOFORM A"/>
    <property type="match status" value="1"/>
</dbReference>
<reference evidence="2 3" key="1">
    <citation type="submission" date="2018-12" db="EMBL/GenBank/DDBJ databases">
        <authorList>
            <person name="Tiukova I."/>
            <person name="Dainat J."/>
        </authorList>
    </citation>
    <scope>NUCLEOTIDE SEQUENCE [LARGE SCALE GENOMIC DNA]</scope>
</reference>
<dbReference type="InterPro" id="IPR012337">
    <property type="entry name" value="RNaseH-like_sf"/>
</dbReference>
<dbReference type="InterPro" id="IPR052717">
    <property type="entry name" value="Vacuolar_transposase_reg"/>
</dbReference>